<dbReference type="EMBL" id="JBHSRF010000020">
    <property type="protein sequence ID" value="MFC6082746.1"/>
    <property type="molecule type" value="Genomic_DNA"/>
</dbReference>
<proteinExistence type="inferred from homology"/>
<dbReference type="Pfam" id="PF02195">
    <property type="entry name" value="ParB_N"/>
    <property type="match status" value="1"/>
</dbReference>
<dbReference type="InterPro" id="IPR004437">
    <property type="entry name" value="ParB/RepB/Spo0J"/>
</dbReference>
<dbReference type="SUPFAM" id="SSF109709">
    <property type="entry name" value="KorB DNA-binding domain-like"/>
    <property type="match status" value="1"/>
</dbReference>
<reference evidence="4" key="1">
    <citation type="journal article" date="2019" name="Int. J. Syst. Evol. Microbiol.">
        <title>The Global Catalogue of Microorganisms (GCM) 10K type strain sequencing project: providing services to taxonomists for standard genome sequencing and annotation.</title>
        <authorList>
            <consortium name="The Broad Institute Genomics Platform"/>
            <consortium name="The Broad Institute Genome Sequencing Center for Infectious Disease"/>
            <person name="Wu L."/>
            <person name="Ma J."/>
        </authorList>
    </citation>
    <scope>NUCLEOTIDE SEQUENCE [LARGE SCALE GENOMIC DNA]</scope>
    <source>
        <strain evidence="4">JCM 30346</strain>
    </source>
</reference>
<evidence type="ECO:0000313" key="4">
    <source>
        <dbReference type="Proteomes" id="UP001596137"/>
    </source>
</evidence>
<feature type="domain" description="ParB-like N-terminal" evidence="2">
    <location>
        <begin position="8"/>
        <end position="102"/>
    </location>
</feature>
<dbReference type="SMART" id="SM00470">
    <property type="entry name" value="ParB"/>
    <property type="match status" value="1"/>
</dbReference>
<dbReference type="Gene3D" id="1.10.10.2830">
    <property type="match status" value="1"/>
</dbReference>
<keyword evidence="4" id="KW-1185">Reference proteome</keyword>
<evidence type="ECO:0000313" key="3">
    <source>
        <dbReference type="EMBL" id="MFC6082746.1"/>
    </source>
</evidence>
<evidence type="ECO:0000256" key="1">
    <source>
        <dbReference type="ARBA" id="ARBA00006295"/>
    </source>
</evidence>
<sequence>MPAIRAIREIPIKSLVLSEGQARVRGADKGIEELAESIRRHGMLEPIVVCPHAQDPQKLEVLMGQRRVHAHRILGRSRILAAIIDEAVDLTTARVLSLTENLVRVDLDSRDIIDGCTALYRRYGSARMVAEETGLPYNEVRKHIKYDRLTPVLQNMVDSGEASLDVALKVQDLTDSSVEMAQDEVKALAAGLSNMTAVQRRSVLKSKQQNPETPVTVLLKEASTEKKPRQIIVTLSPEEHRTLQLYAKQERMTQDVAAQRLLSDALRHLVGSELSHR</sequence>
<name>A0ABW1NIA9_9ACTN</name>
<dbReference type="PANTHER" id="PTHR33375">
    <property type="entry name" value="CHROMOSOME-PARTITIONING PROTEIN PARB-RELATED"/>
    <property type="match status" value="1"/>
</dbReference>
<dbReference type="InterPro" id="IPR003115">
    <property type="entry name" value="ParB_N"/>
</dbReference>
<dbReference type="Gene3D" id="3.90.1530.30">
    <property type="match status" value="1"/>
</dbReference>
<dbReference type="PANTHER" id="PTHR33375:SF1">
    <property type="entry name" value="CHROMOSOME-PARTITIONING PROTEIN PARB-RELATED"/>
    <property type="match status" value="1"/>
</dbReference>
<comment type="similarity">
    <text evidence="1">Belongs to the ParB family.</text>
</comment>
<dbReference type="SUPFAM" id="SSF110849">
    <property type="entry name" value="ParB/Sulfiredoxin"/>
    <property type="match status" value="1"/>
</dbReference>
<accession>A0ABW1NIA9</accession>
<dbReference type="InterPro" id="IPR050336">
    <property type="entry name" value="Chromosome_partition/occlusion"/>
</dbReference>
<gene>
    <name evidence="3" type="ORF">ACFP1K_16370</name>
</gene>
<dbReference type="InterPro" id="IPR036086">
    <property type="entry name" value="ParB/Sulfiredoxin_sf"/>
</dbReference>
<dbReference type="RefSeq" id="WP_380753478.1">
    <property type="nucleotide sequence ID" value="NZ_JBHSRF010000020.1"/>
</dbReference>
<comment type="caution">
    <text evidence="3">The sequence shown here is derived from an EMBL/GenBank/DDBJ whole genome shotgun (WGS) entry which is preliminary data.</text>
</comment>
<organism evidence="3 4">
    <name type="scientific">Sphaerisporangium aureirubrum</name>
    <dbReference type="NCBI Taxonomy" id="1544736"/>
    <lineage>
        <taxon>Bacteria</taxon>
        <taxon>Bacillati</taxon>
        <taxon>Actinomycetota</taxon>
        <taxon>Actinomycetes</taxon>
        <taxon>Streptosporangiales</taxon>
        <taxon>Streptosporangiaceae</taxon>
        <taxon>Sphaerisporangium</taxon>
    </lineage>
</organism>
<dbReference type="NCBIfam" id="TIGR00180">
    <property type="entry name" value="parB_part"/>
    <property type="match status" value="1"/>
</dbReference>
<protein>
    <submittedName>
        <fullName evidence="3">ParB/RepB/Spo0J family partition protein</fullName>
    </submittedName>
</protein>
<dbReference type="Proteomes" id="UP001596137">
    <property type="component" value="Unassembled WGS sequence"/>
</dbReference>
<evidence type="ECO:0000259" key="2">
    <source>
        <dbReference type="SMART" id="SM00470"/>
    </source>
</evidence>